<dbReference type="SUPFAM" id="SSF55040">
    <property type="entry name" value="Molybdenum cofactor biosynthesis protein C, MoaC"/>
    <property type="match status" value="1"/>
</dbReference>
<dbReference type="SFLD" id="SFLDS00029">
    <property type="entry name" value="Radical_SAM"/>
    <property type="match status" value="1"/>
</dbReference>
<proteinExistence type="inferred from homology"/>
<dbReference type="Pfam" id="PF01967">
    <property type="entry name" value="MoaC"/>
    <property type="match status" value="1"/>
</dbReference>
<keyword evidence="8" id="KW-0479">Metal-binding</keyword>
<dbReference type="InterPro" id="IPR013483">
    <property type="entry name" value="MoaA"/>
</dbReference>
<evidence type="ECO:0000313" key="18">
    <source>
        <dbReference type="EMBL" id="CAF9929153.1"/>
    </source>
</evidence>
<dbReference type="InterPro" id="IPR002820">
    <property type="entry name" value="Mopterin_CF_biosynth-C_dom"/>
</dbReference>
<evidence type="ECO:0000313" key="19">
    <source>
        <dbReference type="Proteomes" id="UP000664521"/>
    </source>
</evidence>
<evidence type="ECO:0000256" key="15">
    <source>
        <dbReference type="ARBA" id="ARBA00023239"/>
    </source>
</evidence>
<comment type="pathway">
    <text evidence="2">Cofactor biosynthesis; molybdopterin biosynthesis.</text>
</comment>
<dbReference type="NCBIfam" id="TIGR02666">
    <property type="entry name" value="moaA"/>
    <property type="match status" value="1"/>
</dbReference>
<feature type="domain" description="Radical SAM core" evidence="17">
    <location>
        <begin position="77"/>
        <end position="304"/>
    </location>
</feature>
<dbReference type="SMART" id="SM00729">
    <property type="entry name" value="Elp3"/>
    <property type="match status" value="1"/>
</dbReference>
<comment type="similarity">
    <text evidence="4">In the N-terminal section; belongs to the radical SAM superfamily. MoaA family.</text>
</comment>
<dbReference type="UniPathway" id="UPA00344"/>
<evidence type="ECO:0000256" key="16">
    <source>
        <dbReference type="ARBA" id="ARBA00048697"/>
    </source>
</evidence>
<dbReference type="InterPro" id="IPR040064">
    <property type="entry name" value="MoaA-like"/>
</dbReference>
<comment type="catalytic activity">
    <reaction evidence="16">
        <text>GTP + AH2 + S-adenosyl-L-methionine = (8S)-3',8-cyclo-7,8-dihydroguanosine 5'-triphosphate + 5'-deoxyadenosine + L-methionine + A + H(+)</text>
        <dbReference type="Rhea" id="RHEA:49576"/>
        <dbReference type="ChEBI" id="CHEBI:13193"/>
        <dbReference type="ChEBI" id="CHEBI:15378"/>
        <dbReference type="ChEBI" id="CHEBI:17319"/>
        <dbReference type="ChEBI" id="CHEBI:17499"/>
        <dbReference type="ChEBI" id="CHEBI:37565"/>
        <dbReference type="ChEBI" id="CHEBI:57844"/>
        <dbReference type="ChEBI" id="CHEBI:59789"/>
        <dbReference type="ChEBI" id="CHEBI:131766"/>
        <dbReference type="EC" id="4.1.99.22"/>
    </reaction>
</comment>
<dbReference type="GO" id="GO:0061799">
    <property type="term" value="F:cyclic pyranopterin monophosphate synthase activity"/>
    <property type="evidence" value="ECO:0007669"/>
    <property type="project" value="TreeGrafter"/>
</dbReference>
<dbReference type="GO" id="GO:0005525">
    <property type="term" value="F:GTP binding"/>
    <property type="evidence" value="ECO:0007669"/>
    <property type="project" value="UniProtKB-KW"/>
</dbReference>
<evidence type="ECO:0000256" key="5">
    <source>
        <dbReference type="ARBA" id="ARBA00012167"/>
    </source>
</evidence>
<evidence type="ECO:0000256" key="8">
    <source>
        <dbReference type="ARBA" id="ARBA00022723"/>
    </source>
</evidence>
<sequence length="722" mass="79240">MICRLSTAPARLNAAKCTSRGLRAVASAAVSQHSIPALDLPLPSVPFQPRTDGDGDSPRAVKRLQHTKPFSDFLTDNYSRQHDYLRISVTERCNLRCTYCMPEEGVPLSPPSHLLTSPEISYLSALFVSQGVTKIRLTGGEPTIRKDIVPLMHSIGALRRQGLRELCLTTNGIALHRKLDSMADAGLTGVNLSLDTLDPFQFQIMTRRKGFEAVKKSIDRILEMNKLGAGIKLKINCVVMRGLNEREILPFVEMGREQDIEVRFIEYMPFDGNKWSQGKMLSYKEMLAMIREKYPTLCKVQDHKNDTSKTFAVPGFVGRIGFITSMTHNFCGSCNRLRITSDGNLKVCLFGNSEVSLRDLLRKDNDMQPIDEEAMEAMKKVEMDRRQALPGCAGTLGFSERERDLLEVIGMAVKRKKEKHAGMGELENMKNRPMILIDETSQKDWHHCPATTTVFSRFRSNIPLHVYNSTIPMVNFTHNLFTDSLSISSGSPTALRCYSTSPQASQKDPVSAKVPDQRLPHLTQQSVVHQISISSKPVTFRRALAIGHVVFSNPKPLTLIREHSLQKGDVLAVARVAGIMAVKKTGDIIPLAHGGVGVEGCEVDVEVVGSHGSDLDNQNICIDSKLDSVSAATTTDPKLDRAKRLLTGIGSHGGIRIAVSVSTTAKTGIEMEALTGVVGAGLTVIDMCKAVDRHLKLEGVAVVGKSGGKSGAWGVYSEDKDK</sequence>
<comment type="cofactor">
    <cofactor evidence="1">
        <name>[4Fe-4S] cluster</name>
        <dbReference type="ChEBI" id="CHEBI:49883"/>
    </cofactor>
</comment>
<dbReference type="EC" id="4.1.99.22" evidence="5"/>
<dbReference type="PANTHER" id="PTHR22960:SF0">
    <property type="entry name" value="MOLYBDENUM COFACTOR BIOSYNTHESIS PROTEIN 1"/>
    <property type="match status" value="1"/>
</dbReference>
<dbReference type="PROSITE" id="PS51918">
    <property type="entry name" value="RADICAL_SAM"/>
    <property type="match status" value="1"/>
</dbReference>
<evidence type="ECO:0000256" key="2">
    <source>
        <dbReference type="ARBA" id="ARBA00005046"/>
    </source>
</evidence>
<evidence type="ECO:0000256" key="13">
    <source>
        <dbReference type="ARBA" id="ARBA00023134"/>
    </source>
</evidence>
<evidence type="ECO:0000256" key="4">
    <source>
        <dbReference type="ARBA" id="ARBA00009862"/>
    </source>
</evidence>
<dbReference type="InterPro" id="IPR013785">
    <property type="entry name" value="Aldolase_TIM"/>
</dbReference>
<keyword evidence="19" id="KW-1185">Reference proteome</keyword>
<evidence type="ECO:0000256" key="6">
    <source>
        <dbReference type="ARBA" id="ARBA00022485"/>
    </source>
</evidence>
<dbReference type="PANTHER" id="PTHR22960">
    <property type="entry name" value="MOLYBDOPTERIN COFACTOR SYNTHESIS PROTEIN A"/>
    <property type="match status" value="1"/>
</dbReference>
<dbReference type="GO" id="GO:0046872">
    <property type="term" value="F:metal ion binding"/>
    <property type="evidence" value="ECO:0007669"/>
    <property type="project" value="UniProtKB-KW"/>
</dbReference>
<dbReference type="InterPro" id="IPR036522">
    <property type="entry name" value="MoaC_sf"/>
</dbReference>
<keyword evidence="7" id="KW-0949">S-adenosyl-L-methionine</keyword>
<evidence type="ECO:0000256" key="12">
    <source>
        <dbReference type="ARBA" id="ARBA00023128"/>
    </source>
</evidence>
<evidence type="ECO:0000256" key="11">
    <source>
        <dbReference type="ARBA" id="ARBA00023014"/>
    </source>
</evidence>
<comment type="similarity">
    <text evidence="3">In the C-terminal section; belongs to the MoaC family.</text>
</comment>
<dbReference type="Gene3D" id="3.30.70.640">
    <property type="entry name" value="Molybdopterin cofactor biosynthesis C (MoaC) domain"/>
    <property type="match status" value="1"/>
</dbReference>
<keyword evidence="6" id="KW-0004">4Fe-4S</keyword>
<evidence type="ECO:0000256" key="10">
    <source>
        <dbReference type="ARBA" id="ARBA00023004"/>
    </source>
</evidence>
<dbReference type="Proteomes" id="UP000664521">
    <property type="component" value="Unassembled WGS sequence"/>
</dbReference>
<dbReference type="Pfam" id="PF04055">
    <property type="entry name" value="Radical_SAM"/>
    <property type="match status" value="1"/>
</dbReference>
<evidence type="ECO:0000259" key="17">
    <source>
        <dbReference type="PROSITE" id="PS51918"/>
    </source>
</evidence>
<dbReference type="InterPro" id="IPR050105">
    <property type="entry name" value="MoCo_biosynth_MoaA/MoaC"/>
</dbReference>
<evidence type="ECO:0000256" key="7">
    <source>
        <dbReference type="ARBA" id="ARBA00022691"/>
    </source>
</evidence>
<dbReference type="InterPro" id="IPR006638">
    <property type="entry name" value="Elp3/MiaA/NifB-like_rSAM"/>
</dbReference>
<dbReference type="GO" id="GO:0051539">
    <property type="term" value="F:4 iron, 4 sulfur cluster binding"/>
    <property type="evidence" value="ECO:0007669"/>
    <property type="project" value="UniProtKB-KW"/>
</dbReference>
<keyword evidence="10" id="KW-0408">Iron</keyword>
<dbReference type="SUPFAM" id="SSF102114">
    <property type="entry name" value="Radical SAM enzymes"/>
    <property type="match status" value="1"/>
</dbReference>
<dbReference type="SFLD" id="SFLDG01067">
    <property type="entry name" value="SPASM/twitch_domain_containing"/>
    <property type="match status" value="1"/>
</dbReference>
<comment type="caution">
    <text evidence="18">The sequence shown here is derived from an EMBL/GenBank/DDBJ whole genome shotgun (WGS) entry which is preliminary data.</text>
</comment>
<reference evidence="18" key="1">
    <citation type="submission" date="2021-03" db="EMBL/GenBank/DDBJ databases">
        <authorList>
            <person name="Tagirdzhanova G."/>
        </authorList>
    </citation>
    <scope>NUCLEOTIDE SEQUENCE</scope>
</reference>
<keyword evidence="13" id="KW-0342">GTP-binding</keyword>
<dbReference type="Gene3D" id="3.20.20.70">
    <property type="entry name" value="Aldolase class I"/>
    <property type="match status" value="1"/>
</dbReference>
<dbReference type="InterPro" id="IPR007197">
    <property type="entry name" value="rSAM"/>
</dbReference>
<evidence type="ECO:0000256" key="3">
    <source>
        <dbReference type="ARBA" id="ARBA00008484"/>
    </source>
</evidence>
<evidence type="ECO:0000256" key="9">
    <source>
        <dbReference type="ARBA" id="ARBA00022741"/>
    </source>
</evidence>
<dbReference type="CDD" id="cd21117">
    <property type="entry name" value="Twitch_MoaA"/>
    <property type="match status" value="1"/>
</dbReference>
<keyword evidence="15" id="KW-0456">Lyase</keyword>
<dbReference type="AlphaFoldDB" id="A0A8H3IRS4"/>
<dbReference type="CDD" id="cd01335">
    <property type="entry name" value="Radical_SAM"/>
    <property type="match status" value="1"/>
</dbReference>
<dbReference type="OrthoDB" id="429626at2759"/>
<dbReference type="PROSITE" id="PS01305">
    <property type="entry name" value="MOAA_NIFB_PQQE"/>
    <property type="match status" value="1"/>
</dbReference>
<dbReference type="EMBL" id="CAJPDS010000050">
    <property type="protein sequence ID" value="CAF9929153.1"/>
    <property type="molecule type" value="Genomic_DNA"/>
</dbReference>
<dbReference type="InterPro" id="IPR010505">
    <property type="entry name" value="MoaA_twitch"/>
</dbReference>
<name>A0A8H3IRS4_9LECA</name>
<dbReference type="InterPro" id="IPR000385">
    <property type="entry name" value="MoaA_NifB_PqqE_Fe-S-bd_CS"/>
</dbReference>
<dbReference type="SFLD" id="SFLDG01386">
    <property type="entry name" value="main_SPASM_domain-containing"/>
    <property type="match status" value="1"/>
</dbReference>
<dbReference type="GO" id="GO:0006777">
    <property type="term" value="P:Mo-molybdopterin cofactor biosynthetic process"/>
    <property type="evidence" value="ECO:0007669"/>
    <property type="project" value="UniProtKB-KW"/>
</dbReference>
<keyword evidence="9" id="KW-0547">Nucleotide-binding</keyword>
<dbReference type="SFLD" id="SFLDG01383">
    <property type="entry name" value="cyclic_pyranopterin_phosphate"/>
    <property type="match status" value="1"/>
</dbReference>
<evidence type="ECO:0000256" key="1">
    <source>
        <dbReference type="ARBA" id="ARBA00001966"/>
    </source>
</evidence>
<keyword evidence="14" id="KW-0501">Molybdenum cofactor biosynthesis</keyword>
<organism evidence="18 19">
    <name type="scientific">Heterodermia speciosa</name>
    <dbReference type="NCBI Taxonomy" id="116794"/>
    <lineage>
        <taxon>Eukaryota</taxon>
        <taxon>Fungi</taxon>
        <taxon>Dikarya</taxon>
        <taxon>Ascomycota</taxon>
        <taxon>Pezizomycotina</taxon>
        <taxon>Lecanoromycetes</taxon>
        <taxon>OSLEUM clade</taxon>
        <taxon>Lecanoromycetidae</taxon>
        <taxon>Caliciales</taxon>
        <taxon>Physciaceae</taxon>
        <taxon>Heterodermia</taxon>
    </lineage>
</organism>
<keyword evidence="12" id="KW-0496">Mitochondrion</keyword>
<dbReference type="Pfam" id="PF06463">
    <property type="entry name" value="Mob_synth_C"/>
    <property type="match status" value="1"/>
</dbReference>
<dbReference type="GO" id="GO:0061798">
    <property type="term" value="F:GTP 3',8'-cyclase activity"/>
    <property type="evidence" value="ECO:0007669"/>
    <property type="project" value="UniProtKB-EC"/>
</dbReference>
<keyword evidence="11" id="KW-0411">Iron-sulfur</keyword>
<accession>A0A8H3IRS4</accession>
<dbReference type="InterPro" id="IPR058240">
    <property type="entry name" value="rSAM_sf"/>
</dbReference>
<evidence type="ECO:0000256" key="14">
    <source>
        <dbReference type="ARBA" id="ARBA00023150"/>
    </source>
</evidence>
<gene>
    <name evidence="18" type="ORF">HETSPECPRED_007299</name>
</gene>
<protein>
    <recommendedName>
        <fullName evidence="5">GTP 3',8-cyclase</fullName>
        <ecNumber evidence="5">4.1.99.22</ecNumber>
    </recommendedName>
</protein>